<dbReference type="AlphaFoldDB" id="A0A233V421"/>
<dbReference type="PROSITE" id="PS00092">
    <property type="entry name" value="N6_MTASE"/>
    <property type="match status" value="1"/>
</dbReference>
<evidence type="ECO:0000256" key="4">
    <source>
        <dbReference type="ARBA" id="ARBA00022691"/>
    </source>
</evidence>
<comment type="caution">
    <text evidence="7">The sequence shown here is derived from an EMBL/GenBank/DDBJ whole genome shotgun (WGS) entry which is preliminary data.</text>
</comment>
<dbReference type="EC" id="2.1.1.297" evidence="1"/>
<accession>A0A233V421</accession>
<keyword evidence="2 7" id="KW-0489">Methyltransferase</keyword>
<keyword evidence="4" id="KW-0949">S-adenosyl-L-methionine</keyword>
<dbReference type="InterPro" id="IPR002052">
    <property type="entry name" value="DNA_methylase_N6_adenine_CS"/>
</dbReference>
<dbReference type="GO" id="GO:0003676">
    <property type="term" value="F:nucleic acid binding"/>
    <property type="evidence" value="ECO:0007669"/>
    <property type="project" value="InterPro"/>
</dbReference>
<dbReference type="Gene3D" id="1.10.8.10">
    <property type="entry name" value="DNA helicase RuvA subunit, C-terminal domain"/>
    <property type="match status" value="1"/>
</dbReference>
<dbReference type="InterPro" id="IPR019874">
    <property type="entry name" value="RF_methyltr_PrmC"/>
</dbReference>
<dbReference type="SUPFAM" id="SSF53335">
    <property type="entry name" value="S-adenosyl-L-methionine-dependent methyltransferases"/>
    <property type="match status" value="1"/>
</dbReference>
<dbReference type="Gene3D" id="3.40.50.150">
    <property type="entry name" value="Vaccinia Virus protein VP39"/>
    <property type="match status" value="1"/>
</dbReference>
<evidence type="ECO:0000313" key="8">
    <source>
        <dbReference type="Proteomes" id="UP000215413"/>
    </source>
</evidence>
<comment type="catalytic activity">
    <reaction evidence="5">
        <text>L-glutaminyl-[peptide chain release factor] + S-adenosyl-L-methionine = N(5)-methyl-L-glutaminyl-[peptide chain release factor] + S-adenosyl-L-homocysteine + H(+)</text>
        <dbReference type="Rhea" id="RHEA:42896"/>
        <dbReference type="Rhea" id="RHEA-COMP:10271"/>
        <dbReference type="Rhea" id="RHEA-COMP:10272"/>
        <dbReference type="ChEBI" id="CHEBI:15378"/>
        <dbReference type="ChEBI" id="CHEBI:30011"/>
        <dbReference type="ChEBI" id="CHEBI:57856"/>
        <dbReference type="ChEBI" id="CHEBI:59789"/>
        <dbReference type="ChEBI" id="CHEBI:61891"/>
        <dbReference type="EC" id="2.1.1.297"/>
    </reaction>
</comment>
<organism evidence="7 8">
    <name type="scientific">Finegoldia magna</name>
    <name type="common">Peptostreptococcus magnus</name>
    <dbReference type="NCBI Taxonomy" id="1260"/>
    <lineage>
        <taxon>Bacteria</taxon>
        <taxon>Bacillati</taxon>
        <taxon>Bacillota</taxon>
        <taxon>Tissierellia</taxon>
        <taxon>Tissierellales</taxon>
        <taxon>Peptoniphilaceae</taxon>
        <taxon>Finegoldia</taxon>
    </lineage>
</organism>
<evidence type="ECO:0000256" key="1">
    <source>
        <dbReference type="ARBA" id="ARBA00012771"/>
    </source>
</evidence>
<dbReference type="InterPro" id="IPR004556">
    <property type="entry name" value="HemK-like"/>
</dbReference>
<dbReference type="InterPro" id="IPR050320">
    <property type="entry name" value="N5-glutamine_MTase"/>
</dbReference>
<dbReference type="NCBIfam" id="TIGR03534">
    <property type="entry name" value="RF_mod_PrmC"/>
    <property type="match status" value="1"/>
</dbReference>
<dbReference type="RefSeq" id="WP_094205962.1">
    <property type="nucleotide sequence ID" value="NZ_NDYC01000026.1"/>
</dbReference>
<reference evidence="8" key="1">
    <citation type="submission" date="2017-04" db="EMBL/GenBank/DDBJ databases">
        <title>Finegoldia magna isolated from orthopedic joint implant-associated infections.</title>
        <authorList>
            <person name="Bjorklund S."/>
            <person name="Bruggemann H."/>
            <person name="Jensen A."/>
            <person name="Hellmark B."/>
            <person name="Soderquist B."/>
        </authorList>
    </citation>
    <scope>NUCLEOTIDE SEQUENCE [LARGE SCALE GENOMIC DNA]</scope>
    <source>
        <strain evidence="8">CCUG 54800</strain>
    </source>
</reference>
<dbReference type="Pfam" id="PF05175">
    <property type="entry name" value="MTS"/>
    <property type="match status" value="1"/>
</dbReference>
<evidence type="ECO:0000259" key="6">
    <source>
        <dbReference type="Pfam" id="PF05175"/>
    </source>
</evidence>
<dbReference type="PANTHER" id="PTHR18895:SF74">
    <property type="entry name" value="MTRF1L RELEASE FACTOR GLUTAMINE METHYLTRANSFERASE"/>
    <property type="match status" value="1"/>
</dbReference>
<keyword evidence="3 7" id="KW-0808">Transferase</keyword>
<name>A0A233V421_FINMA</name>
<evidence type="ECO:0000256" key="5">
    <source>
        <dbReference type="ARBA" id="ARBA00048391"/>
    </source>
</evidence>
<proteinExistence type="predicted"/>
<dbReference type="NCBIfam" id="TIGR00536">
    <property type="entry name" value="hemK_fam"/>
    <property type="match status" value="1"/>
</dbReference>
<gene>
    <name evidence="7" type="ORF">B9N49_06095</name>
</gene>
<dbReference type="InterPro" id="IPR007848">
    <property type="entry name" value="Small_mtfrase_dom"/>
</dbReference>
<feature type="domain" description="Methyltransferase small" evidence="6">
    <location>
        <begin position="86"/>
        <end position="195"/>
    </location>
</feature>
<dbReference type="Proteomes" id="UP000215413">
    <property type="component" value="Unassembled WGS sequence"/>
</dbReference>
<evidence type="ECO:0000256" key="3">
    <source>
        <dbReference type="ARBA" id="ARBA00022679"/>
    </source>
</evidence>
<protein>
    <recommendedName>
        <fullName evidence="1">peptide chain release factor N(5)-glutamine methyltransferase</fullName>
        <ecNumber evidence="1">2.1.1.297</ecNumber>
    </recommendedName>
</protein>
<dbReference type="CDD" id="cd02440">
    <property type="entry name" value="AdoMet_MTases"/>
    <property type="match status" value="1"/>
</dbReference>
<evidence type="ECO:0000256" key="2">
    <source>
        <dbReference type="ARBA" id="ARBA00022603"/>
    </source>
</evidence>
<dbReference type="GO" id="GO:0032259">
    <property type="term" value="P:methylation"/>
    <property type="evidence" value="ECO:0007669"/>
    <property type="project" value="UniProtKB-KW"/>
</dbReference>
<evidence type="ECO:0000313" key="7">
    <source>
        <dbReference type="EMBL" id="OXZ27147.1"/>
    </source>
</evidence>
<dbReference type="InterPro" id="IPR029063">
    <property type="entry name" value="SAM-dependent_MTases_sf"/>
</dbReference>
<dbReference type="EMBL" id="NDYC01000026">
    <property type="protein sequence ID" value="OXZ27147.1"/>
    <property type="molecule type" value="Genomic_DNA"/>
</dbReference>
<dbReference type="GO" id="GO:0102559">
    <property type="term" value="F:peptide chain release factor N(5)-glutamine methyltransferase activity"/>
    <property type="evidence" value="ECO:0007669"/>
    <property type="project" value="UniProtKB-EC"/>
</dbReference>
<sequence length="263" mass="30767">MVIKDIYSLFDKSDCLMILEKLYKYSFSDSIIHSNDEINENDEKIILEYKRLYDEDIPIEYILGFKYFYNRRFYTDPDVLIPRFDTEILVDEIIKINRNFDNILEIGIGSGIISITLNLELNSNVLGVDINKKAIELSKKNAESLNATNVEFIYSDLYENVNSKYDLIVSNPPYIDKKDFDSLETKILKEPRSALFGGDDGLYFYRKIINKAGDYLNEDGMLAFEIGYNQRESIFQILDENGFNNHYCIKDFNGFDRVIIARR</sequence>
<dbReference type="PANTHER" id="PTHR18895">
    <property type="entry name" value="HEMK METHYLTRANSFERASE"/>
    <property type="match status" value="1"/>
</dbReference>